<reference evidence="5" key="1">
    <citation type="journal article" date="2019" name="Int. J. Syst. Evol. Microbiol.">
        <title>The Global Catalogue of Microorganisms (GCM) 10K type strain sequencing project: providing services to taxonomists for standard genome sequencing and annotation.</title>
        <authorList>
            <consortium name="The Broad Institute Genomics Platform"/>
            <consortium name="The Broad Institute Genome Sequencing Center for Infectious Disease"/>
            <person name="Wu L."/>
            <person name="Ma J."/>
        </authorList>
    </citation>
    <scope>NUCLEOTIDE SEQUENCE [LARGE SCALE GENOMIC DNA]</scope>
    <source>
        <strain evidence="5">JCM 17066</strain>
    </source>
</reference>
<evidence type="ECO:0000313" key="5">
    <source>
        <dbReference type="Proteomes" id="UP001596045"/>
    </source>
</evidence>
<dbReference type="RefSeq" id="WP_378993989.1">
    <property type="nucleotide sequence ID" value="NZ_JBHSMT010000004.1"/>
</dbReference>
<accession>A0ABW0M3Y5</accession>
<keyword evidence="5" id="KW-1185">Reference proteome</keyword>
<evidence type="ECO:0000256" key="2">
    <source>
        <dbReference type="ARBA" id="ARBA00022840"/>
    </source>
</evidence>
<name>A0ABW0M3Y5_9BURK</name>
<dbReference type="PANTHER" id="PTHR43272">
    <property type="entry name" value="LONG-CHAIN-FATTY-ACID--COA LIGASE"/>
    <property type="match status" value="1"/>
</dbReference>
<dbReference type="EMBL" id="JBHSMT010000004">
    <property type="protein sequence ID" value="MFC5472494.1"/>
    <property type="molecule type" value="Genomic_DNA"/>
</dbReference>
<dbReference type="PANTHER" id="PTHR43272:SF33">
    <property type="entry name" value="AMP-BINDING DOMAIN-CONTAINING PROTEIN-RELATED"/>
    <property type="match status" value="1"/>
</dbReference>
<protein>
    <submittedName>
        <fullName evidence="4">AMP-binding protein</fullName>
    </submittedName>
</protein>
<sequence length="517" mass="57435">MTEIENTINRVARPCQSNGSTLTCYQRDGVVQTTLTDLDRRAARLAHYLSHDLGLRAGDRIGIVAPNCIEWILLDLAAIKLKVVTAGFDPSRSYDDANLEEEYDLRYVFAEAADDSGKRIGIRSIGKIADSAGDSWSAYPTYRNDDITTLKFTSGSTGKPKGLGATVGSIDHSIAQTQQMFNHRNGDKVFVFLPLSLLQQRYWIYSALCNDHDIVVATYEQAFHAMKCEQPTVVMGVPGFFNAIRKHVETRLRNQQRQSGAEAAEAHGEPDLEQRRALLLDMLGKNIRYLWTGSAPSNFATLNFFFDCGLPIYEGYGSNETCIVSKNYPGALKIGSVGRVIPGKQVYLDDDGGIIVRSDKPVNWRYAHAEVRESEQVFLPNGDVRTGDLGYFDEDGYLYINGRLNDRISLANGQNVLLRPIEEALSNIDGIDECVLIGSGLPYLVAIVSVLNDKLDAGEIEKHISSLNASLEKNERIGKFIVADEPFTIANGYLTAQYKPARKKIHERYAHRIAQLV</sequence>
<comment type="caution">
    <text evidence="4">The sequence shown here is derived from an EMBL/GenBank/DDBJ whole genome shotgun (WGS) entry which is preliminary data.</text>
</comment>
<dbReference type="Gene3D" id="3.40.50.12780">
    <property type="entry name" value="N-terminal domain of ligase-like"/>
    <property type="match status" value="1"/>
</dbReference>
<dbReference type="Pfam" id="PF23562">
    <property type="entry name" value="AMP-binding_C_3"/>
    <property type="match status" value="1"/>
</dbReference>
<dbReference type="InterPro" id="IPR042099">
    <property type="entry name" value="ANL_N_sf"/>
</dbReference>
<keyword evidence="2" id="KW-0067">ATP-binding</keyword>
<evidence type="ECO:0000313" key="4">
    <source>
        <dbReference type="EMBL" id="MFC5472494.1"/>
    </source>
</evidence>
<dbReference type="Pfam" id="PF00501">
    <property type="entry name" value="AMP-binding"/>
    <property type="match status" value="1"/>
</dbReference>
<gene>
    <name evidence="4" type="ORF">ACFPM8_00835</name>
</gene>
<dbReference type="PROSITE" id="PS00455">
    <property type="entry name" value="AMP_BINDING"/>
    <property type="match status" value="1"/>
</dbReference>
<dbReference type="InterPro" id="IPR020845">
    <property type="entry name" value="AMP-binding_CS"/>
</dbReference>
<evidence type="ECO:0000256" key="1">
    <source>
        <dbReference type="ARBA" id="ARBA00022741"/>
    </source>
</evidence>
<organism evidence="4 5">
    <name type="scientific">Paraherbaspirillum soli</name>
    <dbReference type="NCBI Taxonomy" id="631222"/>
    <lineage>
        <taxon>Bacteria</taxon>
        <taxon>Pseudomonadati</taxon>
        <taxon>Pseudomonadota</taxon>
        <taxon>Betaproteobacteria</taxon>
        <taxon>Burkholderiales</taxon>
        <taxon>Oxalobacteraceae</taxon>
        <taxon>Paraherbaspirillum</taxon>
    </lineage>
</organism>
<dbReference type="InterPro" id="IPR000873">
    <property type="entry name" value="AMP-dep_synth/lig_dom"/>
</dbReference>
<keyword evidence="1" id="KW-0547">Nucleotide-binding</keyword>
<proteinExistence type="predicted"/>
<dbReference type="Proteomes" id="UP001596045">
    <property type="component" value="Unassembled WGS sequence"/>
</dbReference>
<evidence type="ECO:0000259" key="3">
    <source>
        <dbReference type="Pfam" id="PF00501"/>
    </source>
</evidence>
<dbReference type="SUPFAM" id="SSF56801">
    <property type="entry name" value="Acetyl-CoA synthetase-like"/>
    <property type="match status" value="1"/>
</dbReference>
<feature type="domain" description="AMP-dependent synthetase/ligase" evidence="3">
    <location>
        <begin position="28"/>
        <end position="356"/>
    </location>
</feature>